<evidence type="ECO:0000313" key="3">
    <source>
        <dbReference type="Proteomes" id="UP000055045"/>
    </source>
</evidence>
<dbReference type="EMBL" id="LLXE01001291">
    <property type="protein sequence ID" value="KUM55365.1"/>
    <property type="molecule type" value="Genomic_DNA"/>
</dbReference>
<comment type="caution">
    <text evidence="2">The sequence shown here is derived from an EMBL/GenBank/DDBJ whole genome shotgun (WGS) entry which is preliminary data.</text>
</comment>
<accession>A0A101M7N6</accession>
<keyword evidence="3" id="KW-1185">Reference proteome</keyword>
<keyword evidence="1" id="KW-0732">Signal</keyword>
<dbReference type="STRING" id="48697.A0A101M7N6"/>
<reference evidence="2 3" key="1">
    <citation type="submission" date="2015-10" db="EMBL/GenBank/DDBJ databases">
        <title>Genome sequencing of Penicillium freii.</title>
        <authorList>
            <person name="Nguyen H.D."/>
            <person name="Visagie C.M."/>
            <person name="Seifert K.A."/>
        </authorList>
    </citation>
    <scope>NUCLEOTIDE SEQUENCE [LARGE SCALE GENOMIC DNA]</scope>
    <source>
        <strain evidence="2 3">DAOM 242723</strain>
    </source>
</reference>
<sequence length="66" mass="6772">MRFSIVFTLSAIALANAQSSVSIETVDNPATQYLTQTNSLGVVTGQPDAVTTQPTAVTSQVAAVTS</sequence>
<organism evidence="2 3">
    <name type="scientific">Penicillium freii</name>
    <dbReference type="NCBI Taxonomy" id="48697"/>
    <lineage>
        <taxon>Eukaryota</taxon>
        <taxon>Fungi</taxon>
        <taxon>Dikarya</taxon>
        <taxon>Ascomycota</taxon>
        <taxon>Pezizomycotina</taxon>
        <taxon>Eurotiomycetes</taxon>
        <taxon>Eurotiomycetidae</taxon>
        <taxon>Eurotiales</taxon>
        <taxon>Aspergillaceae</taxon>
        <taxon>Penicillium</taxon>
    </lineage>
</organism>
<evidence type="ECO:0000313" key="2">
    <source>
        <dbReference type="EMBL" id="KUM55365.1"/>
    </source>
</evidence>
<gene>
    <name evidence="2" type="ORF">ACN42_g11928</name>
</gene>
<protein>
    <submittedName>
        <fullName evidence="2">Uncharacterized protein</fullName>
    </submittedName>
</protein>
<feature type="signal peptide" evidence="1">
    <location>
        <begin position="1"/>
        <end position="17"/>
    </location>
</feature>
<name>A0A101M7N6_PENFR</name>
<dbReference type="Proteomes" id="UP000055045">
    <property type="component" value="Unassembled WGS sequence"/>
</dbReference>
<feature type="chain" id="PRO_5007100384" evidence="1">
    <location>
        <begin position="18"/>
        <end position="66"/>
    </location>
</feature>
<proteinExistence type="predicted"/>
<evidence type="ECO:0000256" key="1">
    <source>
        <dbReference type="SAM" id="SignalP"/>
    </source>
</evidence>
<dbReference type="AlphaFoldDB" id="A0A101M7N6"/>
<feature type="non-terminal residue" evidence="2">
    <location>
        <position position="66"/>
    </location>
</feature>